<dbReference type="InterPro" id="IPR011010">
    <property type="entry name" value="DNA_brk_join_enz"/>
</dbReference>
<keyword evidence="4" id="KW-0233">DNA recombination</keyword>
<dbReference type="InterPro" id="IPR025269">
    <property type="entry name" value="SAM-like_dom"/>
</dbReference>
<dbReference type="PANTHER" id="PTHR30349:SF41">
    <property type="entry name" value="INTEGRASE_RECOMBINASE PROTEIN MJ0367-RELATED"/>
    <property type="match status" value="1"/>
</dbReference>
<gene>
    <name evidence="8" type="ORF">NBG4_500026</name>
</gene>
<dbReference type="Pfam" id="PF13102">
    <property type="entry name" value="Phage_int_SAM_5"/>
    <property type="match status" value="1"/>
</dbReference>
<reference evidence="9" key="1">
    <citation type="submission" date="2018-03" db="EMBL/GenBank/DDBJ databases">
        <authorList>
            <person name="Zecchin S."/>
        </authorList>
    </citation>
    <scope>NUCLEOTIDE SEQUENCE [LARGE SCALE GENOMIC DNA]</scope>
</reference>
<evidence type="ECO:0000259" key="6">
    <source>
        <dbReference type="PROSITE" id="PS51898"/>
    </source>
</evidence>
<dbReference type="Proteomes" id="UP000245125">
    <property type="component" value="Unassembled WGS sequence"/>
</dbReference>
<dbReference type="GO" id="GO:0015074">
    <property type="term" value="P:DNA integration"/>
    <property type="evidence" value="ECO:0007669"/>
    <property type="project" value="UniProtKB-KW"/>
</dbReference>
<dbReference type="Pfam" id="PF00589">
    <property type="entry name" value="Phage_integrase"/>
    <property type="match status" value="1"/>
</dbReference>
<dbReference type="InterPro" id="IPR050090">
    <property type="entry name" value="Tyrosine_recombinase_XerCD"/>
</dbReference>
<accession>A0A2U3QIW3</accession>
<dbReference type="InterPro" id="IPR013762">
    <property type="entry name" value="Integrase-like_cat_sf"/>
</dbReference>
<sequence length="301" mass="34860">MRLVELHEACCNYLLIERGETSATVSTYKANFREFCTWLEGQCLPLDVSSISDYKILTQFMYYLAHRKLHRNTIRQRMISLKTFCKYLLRDDFLQRNPFDRFDIPKKVRGKPRPVGDNVRDKLLSLTKRRAESSSNVRDIQAAVIMELGFKVGLRKGAMQNLLWEEIDFEEGYAYVVDKGQKEKYYPLAPSVVHWLKRLKLARGALSGPVILSPKSNTSISDTSLHDEFKRYVSLCGVDESKIGLHSMRHTYGTTLHEQGFDIRDIQVAMGHDDIASTQVYVDVPKKELRERIRRAFSKSK</sequence>
<dbReference type="GO" id="GO:0003677">
    <property type="term" value="F:DNA binding"/>
    <property type="evidence" value="ECO:0007669"/>
    <property type="project" value="UniProtKB-UniRule"/>
</dbReference>
<dbReference type="InterPro" id="IPR044068">
    <property type="entry name" value="CB"/>
</dbReference>
<dbReference type="InterPro" id="IPR002104">
    <property type="entry name" value="Integrase_catalytic"/>
</dbReference>
<dbReference type="PROSITE" id="PS51900">
    <property type="entry name" value="CB"/>
    <property type="match status" value="1"/>
</dbReference>
<name>A0A2U3QIW3_9BACT</name>
<comment type="similarity">
    <text evidence="1">Belongs to the 'phage' integrase family.</text>
</comment>
<keyword evidence="9" id="KW-1185">Reference proteome</keyword>
<dbReference type="SUPFAM" id="SSF56349">
    <property type="entry name" value="DNA breaking-rejoining enzymes"/>
    <property type="match status" value="1"/>
</dbReference>
<keyword evidence="2" id="KW-0229">DNA integration</keyword>
<evidence type="ECO:0000256" key="1">
    <source>
        <dbReference type="ARBA" id="ARBA00008857"/>
    </source>
</evidence>
<dbReference type="PROSITE" id="PS51898">
    <property type="entry name" value="TYR_RECOMBINASE"/>
    <property type="match status" value="1"/>
</dbReference>
<dbReference type="PANTHER" id="PTHR30349">
    <property type="entry name" value="PHAGE INTEGRASE-RELATED"/>
    <property type="match status" value="1"/>
</dbReference>
<dbReference type="EMBL" id="OUUY01000098">
    <property type="protein sequence ID" value="SPQ01352.1"/>
    <property type="molecule type" value="Genomic_DNA"/>
</dbReference>
<dbReference type="OrthoDB" id="9801717at2"/>
<evidence type="ECO:0000313" key="8">
    <source>
        <dbReference type="EMBL" id="SPQ01352.1"/>
    </source>
</evidence>
<evidence type="ECO:0000256" key="2">
    <source>
        <dbReference type="ARBA" id="ARBA00022908"/>
    </source>
</evidence>
<dbReference type="Gene3D" id="1.10.443.10">
    <property type="entry name" value="Intergrase catalytic core"/>
    <property type="match status" value="1"/>
</dbReference>
<proteinExistence type="inferred from homology"/>
<dbReference type="GO" id="GO:0006310">
    <property type="term" value="P:DNA recombination"/>
    <property type="evidence" value="ECO:0007669"/>
    <property type="project" value="UniProtKB-KW"/>
</dbReference>
<organism evidence="8 9">
    <name type="scientific">Candidatus Sulfobium mesophilum</name>
    <dbReference type="NCBI Taxonomy" id="2016548"/>
    <lineage>
        <taxon>Bacteria</taxon>
        <taxon>Pseudomonadati</taxon>
        <taxon>Nitrospirota</taxon>
        <taxon>Nitrospiria</taxon>
        <taxon>Nitrospirales</taxon>
        <taxon>Nitrospiraceae</taxon>
        <taxon>Candidatus Sulfobium</taxon>
    </lineage>
</organism>
<keyword evidence="3 5" id="KW-0238">DNA-binding</keyword>
<evidence type="ECO:0000256" key="4">
    <source>
        <dbReference type="ARBA" id="ARBA00023172"/>
    </source>
</evidence>
<feature type="domain" description="Core-binding (CB)" evidence="7">
    <location>
        <begin position="1"/>
        <end position="89"/>
    </location>
</feature>
<dbReference type="AlphaFoldDB" id="A0A2U3QIW3"/>
<dbReference type="InterPro" id="IPR010998">
    <property type="entry name" value="Integrase_recombinase_N"/>
</dbReference>
<evidence type="ECO:0000313" key="9">
    <source>
        <dbReference type="Proteomes" id="UP000245125"/>
    </source>
</evidence>
<protein>
    <submittedName>
        <fullName evidence="8">Uncharacterized protein</fullName>
    </submittedName>
</protein>
<evidence type="ECO:0000259" key="7">
    <source>
        <dbReference type="PROSITE" id="PS51900"/>
    </source>
</evidence>
<dbReference type="Gene3D" id="1.10.150.130">
    <property type="match status" value="1"/>
</dbReference>
<feature type="domain" description="Tyr recombinase" evidence="6">
    <location>
        <begin position="110"/>
        <end position="294"/>
    </location>
</feature>
<evidence type="ECO:0000256" key="3">
    <source>
        <dbReference type="ARBA" id="ARBA00023125"/>
    </source>
</evidence>
<evidence type="ECO:0000256" key="5">
    <source>
        <dbReference type="PROSITE-ProRule" id="PRU01248"/>
    </source>
</evidence>